<dbReference type="GO" id="GO:0004765">
    <property type="term" value="F:shikimate kinase activity"/>
    <property type="evidence" value="ECO:0007669"/>
    <property type="project" value="UniProtKB-UniRule"/>
</dbReference>
<organism evidence="8 9">
    <name type="scientific">Lutibacter maritimus</name>
    <dbReference type="NCBI Taxonomy" id="593133"/>
    <lineage>
        <taxon>Bacteria</taxon>
        <taxon>Pseudomonadati</taxon>
        <taxon>Bacteroidota</taxon>
        <taxon>Flavobacteriia</taxon>
        <taxon>Flavobacteriales</taxon>
        <taxon>Flavobacteriaceae</taxon>
        <taxon>Lutibacter</taxon>
    </lineage>
</organism>
<keyword evidence="2 7" id="KW-0808">Transferase</keyword>
<reference evidence="9" key="1">
    <citation type="submission" date="2016-10" db="EMBL/GenBank/DDBJ databases">
        <authorList>
            <person name="Varghese N."/>
            <person name="Submissions S."/>
        </authorList>
    </citation>
    <scope>NUCLEOTIDE SEQUENCE [LARGE SCALE GENOMIC DNA]</scope>
    <source>
        <strain evidence="9">DSM 24450</strain>
    </source>
</reference>
<keyword evidence="6 7" id="KW-0057">Aromatic amino acid biosynthesis</keyword>
<comment type="cofactor">
    <cofactor evidence="7">
        <name>Mg(2+)</name>
        <dbReference type="ChEBI" id="CHEBI:18420"/>
    </cofactor>
    <text evidence="7">Binds 1 Mg(2+) ion per subunit.</text>
</comment>
<dbReference type="EMBL" id="FOZP01000001">
    <property type="protein sequence ID" value="SFS33184.1"/>
    <property type="molecule type" value="Genomic_DNA"/>
</dbReference>
<keyword evidence="7" id="KW-0479">Metal-binding</keyword>
<dbReference type="OrthoDB" id="9800332at2"/>
<comment type="catalytic activity">
    <reaction evidence="7">
        <text>shikimate + ATP = 3-phosphoshikimate + ADP + H(+)</text>
        <dbReference type="Rhea" id="RHEA:13121"/>
        <dbReference type="ChEBI" id="CHEBI:15378"/>
        <dbReference type="ChEBI" id="CHEBI:30616"/>
        <dbReference type="ChEBI" id="CHEBI:36208"/>
        <dbReference type="ChEBI" id="CHEBI:145989"/>
        <dbReference type="ChEBI" id="CHEBI:456216"/>
        <dbReference type="EC" id="2.7.1.71"/>
    </reaction>
</comment>
<dbReference type="GO" id="GO:0005524">
    <property type="term" value="F:ATP binding"/>
    <property type="evidence" value="ECO:0007669"/>
    <property type="project" value="UniProtKB-UniRule"/>
</dbReference>
<dbReference type="PANTHER" id="PTHR21087">
    <property type="entry name" value="SHIKIMATE KINASE"/>
    <property type="match status" value="1"/>
</dbReference>
<keyword evidence="7" id="KW-0460">Magnesium</keyword>
<dbReference type="Pfam" id="PF01202">
    <property type="entry name" value="SKI"/>
    <property type="match status" value="1"/>
</dbReference>
<keyword evidence="3 7" id="KW-0547">Nucleotide-binding</keyword>
<comment type="similarity">
    <text evidence="7">Belongs to the shikimate kinase family.</text>
</comment>
<evidence type="ECO:0000256" key="6">
    <source>
        <dbReference type="ARBA" id="ARBA00023141"/>
    </source>
</evidence>
<accession>A0A1I6NZ02</accession>
<dbReference type="Proteomes" id="UP000199312">
    <property type="component" value="Unassembled WGS sequence"/>
</dbReference>
<feature type="binding site" evidence="7">
    <location>
        <position position="32"/>
    </location>
    <ligand>
        <name>substrate</name>
    </ligand>
</feature>
<dbReference type="Gene3D" id="3.40.50.300">
    <property type="entry name" value="P-loop containing nucleotide triphosphate hydrolases"/>
    <property type="match status" value="1"/>
</dbReference>
<evidence type="ECO:0000313" key="9">
    <source>
        <dbReference type="Proteomes" id="UP000199312"/>
    </source>
</evidence>
<evidence type="ECO:0000256" key="1">
    <source>
        <dbReference type="ARBA" id="ARBA00022605"/>
    </source>
</evidence>
<dbReference type="PANTHER" id="PTHR21087:SF16">
    <property type="entry name" value="SHIKIMATE KINASE 1, CHLOROPLASTIC"/>
    <property type="match status" value="1"/>
</dbReference>
<keyword evidence="1 7" id="KW-0028">Amino-acid biosynthesis</keyword>
<sequence>MKVVLLGYMASGKSAVGKLLAKELNIQFVDLDDFIEKKEQLSISEIFKLKGEIYFRIKEGEYLKELLNFDKNLIISLGGGTPCYGNNMEIIKNKSKSFYLNASINTIYERLIGETSKRPLVATLGTNNLKEFIAKHLFERNQFYERSDNTILVNNKSISEVSKEIMTFI</sequence>
<dbReference type="RefSeq" id="WP_090222748.1">
    <property type="nucleotide sequence ID" value="NZ_FOZP01000001.1"/>
</dbReference>
<protein>
    <recommendedName>
        <fullName evidence="7">Shikimate kinase</fullName>
        <shortName evidence="7">SK</shortName>
        <ecNumber evidence="7">2.7.1.71</ecNumber>
    </recommendedName>
</protein>
<feature type="binding site" evidence="7">
    <location>
        <position position="140"/>
    </location>
    <ligand>
        <name>substrate</name>
    </ligand>
</feature>
<dbReference type="HAMAP" id="MF_00109">
    <property type="entry name" value="Shikimate_kinase"/>
    <property type="match status" value="1"/>
</dbReference>
<feature type="binding site" evidence="7">
    <location>
        <begin position="10"/>
        <end position="15"/>
    </location>
    <ligand>
        <name>ATP</name>
        <dbReference type="ChEBI" id="CHEBI:30616"/>
    </ligand>
</feature>
<dbReference type="GO" id="GO:0009423">
    <property type="term" value="P:chorismate biosynthetic process"/>
    <property type="evidence" value="ECO:0007669"/>
    <property type="project" value="UniProtKB-UniRule"/>
</dbReference>
<feature type="binding site" evidence="7">
    <location>
        <position position="118"/>
    </location>
    <ligand>
        <name>ATP</name>
        <dbReference type="ChEBI" id="CHEBI:30616"/>
    </ligand>
</feature>
<dbReference type="CDD" id="cd00464">
    <property type="entry name" value="SK"/>
    <property type="match status" value="1"/>
</dbReference>
<feature type="binding site" evidence="7">
    <location>
        <position position="14"/>
    </location>
    <ligand>
        <name>Mg(2+)</name>
        <dbReference type="ChEBI" id="CHEBI:18420"/>
    </ligand>
</feature>
<evidence type="ECO:0000256" key="3">
    <source>
        <dbReference type="ARBA" id="ARBA00022741"/>
    </source>
</evidence>
<dbReference type="STRING" id="593133.SAMN04488006_0735"/>
<comment type="function">
    <text evidence="7">Catalyzes the specific phosphorylation of the 3-hydroxyl group of shikimic acid using ATP as a cosubstrate.</text>
</comment>
<evidence type="ECO:0000256" key="5">
    <source>
        <dbReference type="ARBA" id="ARBA00022840"/>
    </source>
</evidence>
<evidence type="ECO:0000256" key="4">
    <source>
        <dbReference type="ARBA" id="ARBA00022777"/>
    </source>
</evidence>
<proteinExistence type="inferred from homology"/>
<comment type="pathway">
    <text evidence="7">Metabolic intermediate biosynthesis; chorismate biosynthesis; chorismate from D-erythrose 4-phosphate and phosphoenolpyruvate: step 5/7.</text>
</comment>
<keyword evidence="4 7" id="KW-0418">Kinase</keyword>
<feature type="binding site" evidence="7">
    <location>
        <position position="56"/>
    </location>
    <ligand>
        <name>substrate</name>
    </ligand>
</feature>
<dbReference type="EC" id="2.7.1.71" evidence="7"/>
<comment type="subcellular location">
    <subcellularLocation>
        <location evidence="7">Cytoplasm</location>
    </subcellularLocation>
</comment>
<keyword evidence="5 7" id="KW-0067">ATP-binding</keyword>
<feature type="binding site" evidence="7">
    <location>
        <position position="79"/>
    </location>
    <ligand>
        <name>substrate</name>
    </ligand>
</feature>
<dbReference type="InterPro" id="IPR031322">
    <property type="entry name" value="Shikimate/glucono_kinase"/>
</dbReference>
<dbReference type="GO" id="GO:0000287">
    <property type="term" value="F:magnesium ion binding"/>
    <property type="evidence" value="ECO:0007669"/>
    <property type="project" value="UniProtKB-UniRule"/>
</dbReference>
<keyword evidence="7" id="KW-0963">Cytoplasm</keyword>
<dbReference type="AlphaFoldDB" id="A0A1I6NZ02"/>
<dbReference type="GO" id="GO:0008652">
    <property type="term" value="P:amino acid biosynthetic process"/>
    <property type="evidence" value="ECO:0007669"/>
    <property type="project" value="UniProtKB-KW"/>
</dbReference>
<evidence type="ECO:0000313" key="8">
    <source>
        <dbReference type="EMBL" id="SFS33184.1"/>
    </source>
</evidence>
<comment type="subunit">
    <text evidence="7">Monomer.</text>
</comment>
<evidence type="ECO:0000256" key="2">
    <source>
        <dbReference type="ARBA" id="ARBA00022679"/>
    </source>
</evidence>
<evidence type="ECO:0000256" key="7">
    <source>
        <dbReference type="HAMAP-Rule" id="MF_00109"/>
    </source>
</evidence>
<gene>
    <name evidence="7" type="primary">aroK</name>
    <name evidence="8" type="ORF">SAMN04488006_0735</name>
</gene>
<dbReference type="InterPro" id="IPR027417">
    <property type="entry name" value="P-loop_NTPase"/>
</dbReference>
<comment type="caution">
    <text evidence="7">Lacks conserved residue(s) required for the propagation of feature annotation.</text>
</comment>
<keyword evidence="9" id="KW-1185">Reference proteome</keyword>
<name>A0A1I6NZ02_9FLAO</name>
<dbReference type="GO" id="GO:0005829">
    <property type="term" value="C:cytosol"/>
    <property type="evidence" value="ECO:0007669"/>
    <property type="project" value="TreeGrafter"/>
</dbReference>
<dbReference type="PRINTS" id="PR01100">
    <property type="entry name" value="SHIKIMTKNASE"/>
</dbReference>
<dbReference type="UniPathway" id="UPA00053">
    <property type="reaction ID" value="UER00088"/>
</dbReference>
<dbReference type="InterPro" id="IPR000623">
    <property type="entry name" value="Shikimate_kinase/TSH1"/>
</dbReference>
<dbReference type="GO" id="GO:0009073">
    <property type="term" value="P:aromatic amino acid family biosynthetic process"/>
    <property type="evidence" value="ECO:0007669"/>
    <property type="project" value="UniProtKB-KW"/>
</dbReference>
<dbReference type="SUPFAM" id="SSF52540">
    <property type="entry name" value="P-loop containing nucleoside triphosphate hydrolases"/>
    <property type="match status" value="1"/>
</dbReference>